<proteinExistence type="predicted"/>
<dbReference type="Proteomes" id="UP000004410">
    <property type="component" value="Unassembled WGS sequence"/>
</dbReference>
<reference evidence="1 2" key="1">
    <citation type="submission" date="2007-04" db="EMBL/GenBank/DDBJ databases">
        <authorList>
            <person name="Fulton L."/>
            <person name="Clifton S."/>
            <person name="Fulton B."/>
            <person name="Xu J."/>
            <person name="Minx P."/>
            <person name="Pepin K.H."/>
            <person name="Johnson M."/>
            <person name="Thiruvilangam P."/>
            <person name="Bhonagiri V."/>
            <person name="Nash W.E."/>
            <person name="Mardis E.R."/>
            <person name="Wilson R.K."/>
        </authorList>
    </citation>
    <scope>NUCLEOTIDE SEQUENCE [LARGE SCALE GENOMIC DNA]</scope>
    <source>
        <strain evidence="1 2">ATCC 29149</strain>
    </source>
</reference>
<evidence type="ECO:0000313" key="1">
    <source>
        <dbReference type="EMBL" id="EDN78413.1"/>
    </source>
</evidence>
<dbReference type="PaxDb" id="411470-RUMGNA_01150"/>
<dbReference type="EMBL" id="AAYG02000010">
    <property type="protein sequence ID" value="EDN78413.1"/>
    <property type="molecule type" value="Genomic_DNA"/>
</dbReference>
<protein>
    <submittedName>
        <fullName evidence="1">Uncharacterized protein</fullName>
    </submittedName>
</protein>
<organism evidence="1 2">
    <name type="scientific">Mediterraneibacter gnavus (strain ATCC 29149 / DSM 114966 / JCM 6515 / VPI C7-9)</name>
    <name type="common">Ruminococcus gnavus</name>
    <dbReference type="NCBI Taxonomy" id="411470"/>
    <lineage>
        <taxon>Bacteria</taxon>
        <taxon>Bacillati</taxon>
        <taxon>Bacillota</taxon>
        <taxon>Clostridia</taxon>
        <taxon>Lachnospirales</taxon>
        <taxon>Lachnospiraceae</taxon>
        <taxon>Mediterraneibacter</taxon>
    </lineage>
</organism>
<gene>
    <name evidence="1" type="ORF">RUMGNA_01150</name>
</gene>
<sequence length="166" mass="19113">MEKNKISIMKQILNEKGSGNKMGILDRLKRGKRTSKEECSGVVSNAKKNSMTAVEYAKSFQKNFDFSERSIGDLEEILDYYAKDLLESRPTENQVWSMSLIFGSYLGEVMLKNGLSKRGYHWGMQNTGNIPLLMADDEKYVKIADSLEEFLIKIQEDDNYYLERIV</sequence>
<dbReference type="eggNOG" id="ENOG5030GJP">
    <property type="taxonomic scope" value="Bacteria"/>
</dbReference>
<dbReference type="GeneID" id="57433253"/>
<comment type="caution">
    <text evidence="1">The sequence shown here is derived from an EMBL/GenBank/DDBJ whole genome shotgun (WGS) entry which is preliminary data.</text>
</comment>
<dbReference type="RefSeq" id="WP_004221637.1">
    <property type="nucleotide sequence ID" value="NZ_AAYG02000010.1"/>
</dbReference>
<dbReference type="AlphaFoldDB" id="A7B0S3"/>
<name>A7B0S3_MEDG7</name>
<reference evidence="1 2" key="2">
    <citation type="submission" date="2007-06" db="EMBL/GenBank/DDBJ databases">
        <title>Draft genome sequence of Ruminococcus gnavus (ATCC 29149).</title>
        <authorList>
            <person name="Sudarsanam P."/>
            <person name="Ley R."/>
            <person name="Guruge J."/>
            <person name="Turnbaugh P.J."/>
            <person name="Mahowald M."/>
            <person name="Liep D."/>
            <person name="Gordon J."/>
        </authorList>
    </citation>
    <scope>NUCLEOTIDE SEQUENCE [LARGE SCALE GENOMIC DNA]</scope>
    <source>
        <strain evidence="1 2">ATCC 29149</strain>
    </source>
</reference>
<evidence type="ECO:0000313" key="2">
    <source>
        <dbReference type="Proteomes" id="UP000004410"/>
    </source>
</evidence>
<accession>A7B0S3</accession>